<dbReference type="InterPro" id="IPR009057">
    <property type="entry name" value="Homeodomain-like_sf"/>
</dbReference>
<dbReference type="Gene3D" id="1.10.10.60">
    <property type="entry name" value="Homeodomain-like"/>
    <property type="match status" value="1"/>
</dbReference>
<dbReference type="OrthoDB" id="3405463at2"/>
<dbReference type="SUPFAM" id="SSF53041">
    <property type="entry name" value="Resolvase-like"/>
    <property type="match status" value="1"/>
</dbReference>
<comment type="caution">
    <text evidence="8">The sequence shown here is derived from an EMBL/GenBank/DDBJ whole genome shotgun (WGS) entry which is preliminary data.</text>
</comment>
<keyword evidence="2" id="KW-0229">DNA integration</keyword>
<evidence type="ECO:0000313" key="9">
    <source>
        <dbReference type="Proteomes" id="UP000069654"/>
    </source>
</evidence>
<dbReference type="Gene3D" id="3.40.50.1390">
    <property type="entry name" value="Resolvase, N-terminal catalytic domain"/>
    <property type="match status" value="1"/>
</dbReference>
<reference evidence="9" key="2">
    <citation type="submission" date="2016-02" db="EMBL/GenBank/DDBJ databases">
        <title>Draft genome sequence of five rapidly growing Mycobacterium species.</title>
        <authorList>
            <person name="Katahira K."/>
            <person name="Gotou Y."/>
            <person name="Iida K."/>
            <person name="Ogura Y."/>
            <person name="Hayashi T."/>
        </authorList>
    </citation>
    <scope>NUCLEOTIDE SEQUENCE [LARGE SCALE GENOMIC DNA]</scope>
    <source>
        <strain evidence="9">JCM6362</strain>
    </source>
</reference>
<dbReference type="InterPro" id="IPR036162">
    <property type="entry name" value="Resolvase-like_N_sf"/>
</dbReference>
<evidence type="ECO:0000259" key="7">
    <source>
        <dbReference type="PROSITE" id="PS51736"/>
    </source>
</evidence>
<evidence type="ECO:0000256" key="6">
    <source>
        <dbReference type="PROSITE-ProRule" id="PRU10137"/>
    </source>
</evidence>
<dbReference type="PROSITE" id="PS00398">
    <property type="entry name" value="RECOMBINASES_2"/>
    <property type="match status" value="1"/>
</dbReference>
<feature type="domain" description="Resolvase/invertase-type recombinase catalytic" evidence="7">
    <location>
        <begin position="4"/>
        <end position="138"/>
    </location>
</feature>
<protein>
    <submittedName>
        <fullName evidence="8">Resolvase domain protein</fullName>
    </submittedName>
</protein>
<dbReference type="GO" id="GO:0003677">
    <property type="term" value="F:DNA binding"/>
    <property type="evidence" value="ECO:0007669"/>
    <property type="project" value="UniProtKB-KW"/>
</dbReference>
<dbReference type="SMART" id="SM00857">
    <property type="entry name" value="Resolvase"/>
    <property type="match status" value="1"/>
</dbReference>
<dbReference type="SUPFAM" id="SSF46689">
    <property type="entry name" value="Homeodomain-like"/>
    <property type="match status" value="1"/>
</dbReference>
<dbReference type="PROSITE" id="PS00397">
    <property type="entry name" value="RECOMBINASES_1"/>
    <property type="match status" value="1"/>
</dbReference>
<evidence type="ECO:0000256" key="3">
    <source>
        <dbReference type="ARBA" id="ARBA00023125"/>
    </source>
</evidence>
<feature type="active site" description="O-(5'-phospho-DNA)-serine intermediate" evidence="5 6">
    <location>
        <position position="12"/>
    </location>
</feature>
<evidence type="ECO:0000313" key="8">
    <source>
        <dbReference type="EMBL" id="GAT16272.1"/>
    </source>
</evidence>
<keyword evidence="4" id="KW-0233">DNA recombination</keyword>
<dbReference type="GO" id="GO:0015074">
    <property type="term" value="P:DNA integration"/>
    <property type="evidence" value="ECO:0007669"/>
    <property type="project" value="UniProtKB-KW"/>
</dbReference>
<comment type="similarity">
    <text evidence="1">Belongs to the site-specific recombinase resolvase family.</text>
</comment>
<evidence type="ECO:0000256" key="1">
    <source>
        <dbReference type="ARBA" id="ARBA00009913"/>
    </source>
</evidence>
<dbReference type="Pfam" id="PF02796">
    <property type="entry name" value="HTH_7"/>
    <property type="match status" value="1"/>
</dbReference>
<accession>A0A100XGT6</accession>
<dbReference type="OMA" id="EQIRFAY"/>
<dbReference type="InterPro" id="IPR006119">
    <property type="entry name" value="Resolv_N"/>
</dbReference>
<dbReference type="CDD" id="cd00569">
    <property type="entry name" value="HTH_Hin_like"/>
    <property type="match status" value="1"/>
</dbReference>
<dbReference type="RefSeq" id="WP_003925153.1">
    <property type="nucleotide sequence ID" value="NZ_BCTB01000042.1"/>
</dbReference>
<dbReference type="AlphaFoldDB" id="A0A100XGT6"/>
<dbReference type="InterPro" id="IPR050639">
    <property type="entry name" value="SSR_resolvase"/>
</dbReference>
<sequence>MTGQLVGYIRVSTLDQNTERQLDGIDLDKVFTDKASGKDTNRPALDECLRYVREGDTLIVHSMDRLARSLPDLRRLVDELTARGVAVRFVKEGLTFTRDESDPCSVLMLSVMGAVAEFERSLMLQRQREGIAIAKAKGVYKGRKPALSDAQAAEVAQRLSAGESATELAREYGVSRATVYNVRNRARGAA</sequence>
<dbReference type="CDD" id="cd03768">
    <property type="entry name" value="SR_ResInv"/>
    <property type="match status" value="1"/>
</dbReference>
<proteinExistence type="inferred from homology"/>
<dbReference type="STRING" id="1797.RMCT_3241"/>
<dbReference type="Pfam" id="PF00239">
    <property type="entry name" value="Resolvase"/>
    <property type="match status" value="1"/>
</dbReference>
<dbReference type="InterPro" id="IPR006118">
    <property type="entry name" value="Recombinase_CS"/>
</dbReference>
<dbReference type="GO" id="GO:0000150">
    <property type="term" value="F:DNA strand exchange activity"/>
    <property type="evidence" value="ECO:0007669"/>
    <property type="project" value="InterPro"/>
</dbReference>
<name>A0A100XGT6_MYCTH</name>
<dbReference type="InterPro" id="IPR006120">
    <property type="entry name" value="Resolvase_HTH_dom"/>
</dbReference>
<dbReference type="EMBL" id="BCTB01000042">
    <property type="protein sequence ID" value="GAT16272.1"/>
    <property type="molecule type" value="Genomic_DNA"/>
</dbReference>
<organism evidence="8 9">
    <name type="scientific">Mycolicibacterium thermoresistibile</name>
    <name type="common">Mycobacterium thermoresistibile</name>
    <dbReference type="NCBI Taxonomy" id="1797"/>
    <lineage>
        <taxon>Bacteria</taxon>
        <taxon>Bacillati</taxon>
        <taxon>Actinomycetota</taxon>
        <taxon>Actinomycetes</taxon>
        <taxon>Mycobacteriales</taxon>
        <taxon>Mycobacteriaceae</taxon>
        <taxon>Mycolicibacterium</taxon>
    </lineage>
</organism>
<reference evidence="8 9" key="1">
    <citation type="journal article" date="2016" name="Genome Announc.">
        <title>Draft Genome Sequences of Five Rapidly Growing Mycobacterium Species, M. thermoresistibile, M. fortuitum subsp. acetamidolyticum, M. canariasense, M. brisbanense, and M. novocastrense.</title>
        <authorList>
            <person name="Katahira K."/>
            <person name="Ogura Y."/>
            <person name="Gotoh Y."/>
            <person name="Hayashi T."/>
        </authorList>
    </citation>
    <scope>NUCLEOTIDE SEQUENCE [LARGE SCALE GENOMIC DNA]</scope>
    <source>
        <strain evidence="8 9">JCM6362</strain>
    </source>
</reference>
<dbReference type="PANTHER" id="PTHR30461:SF26">
    <property type="entry name" value="RESOLVASE HOMOLOG YNEB"/>
    <property type="match status" value="1"/>
</dbReference>
<evidence type="ECO:0000256" key="5">
    <source>
        <dbReference type="PIRSR" id="PIRSR606118-50"/>
    </source>
</evidence>
<dbReference type="Proteomes" id="UP000069654">
    <property type="component" value="Unassembled WGS sequence"/>
</dbReference>
<evidence type="ECO:0000256" key="4">
    <source>
        <dbReference type="ARBA" id="ARBA00023172"/>
    </source>
</evidence>
<dbReference type="PROSITE" id="PS51736">
    <property type="entry name" value="RECOMBINASES_3"/>
    <property type="match status" value="1"/>
</dbReference>
<gene>
    <name evidence="8" type="ORF">RMCT_3241</name>
</gene>
<keyword evidence="3" id="KW-0238">DNA-binding</keyword>
<dbReference type="PANTHER" id="PTHR30461">
    <property type="entry name" value="DNA-INVERTASE FROM LAMBDOID PROPHAGE"/>
    <property type="match status" value="1"/>
</dbReference>
<evidence type="ECO:0000256" key="2">
    <source>
        <dbReference type="ARBA" id="ARBA00022908"/>
    </source>
</evidence>